<dbReference type="InterPro" id="IPR019657">
    <property type="entry name" value="ComFB"/>
</dbReference>
<reference evidence="2 3" key="1">
    <citation type="journal article" date="2014" name="Int. J. Syst. Evol. Microbiol.">
        <title>Complete genome sequence of Corynebacterium casei LMG S-19264T (=DSM 44701T), isolated from a smear-ripened cheese.</title>
        <authorList>
            <consortium name="US DOE Joint Genome Institute (JGI-PGF)"/>
            <person name="Walter F."/>
            <person name="Albersmeier A."/>
            <person name="Kalinowski J."/>
            <person name="Ruckert C."/>
        </authorList>
    </citation>
    <scope>NUCLEOTIDE SEQUENCE [LARGE SCALE GENOMIC DNA]</scope>
    <source>
        <strain evidence="2 3">NBRC 110095</strain>
    </source>
</reference>
<keyword evidence="3" id="KW-1185">Reference proteome</keyword>
<sequence length="132" mass="14771">MLLSVHPHASAEESIGSIHNYYENLVIEEARQSSSRAMNDLEFLADVACVSLNHLPPRYIRHDVDMTFFLSPAEQQEMLDKVKKAVAYAIQYVSERDQSTLSDHPTESVSTASSDPSPTDVNNSEESTQEKD</sequence>
<dbReference type="EMBL" id="BSPD01000037">
    <property type="protein sequence ID" value="GLS26020.1"/>
    <property type="molecule type" value="Genomic_DNA"/>
</dbReference>
<evidence type="ECO:0008006" key="4">
    <source>
        <dbReference type="Google" id="ProtNLM"/>
    </source>
</evidence>
<dbReference type="Pfam" id="PF10719">
    <property type="entry name" value="ComFB"/>
    <property type="match status" value="1"/>
</dbReference>
<dbReference type="RefSeq" id="WP_232593212.1">
    <property type="nucleotide sequence ID" value="NZ_BSPD01000037.1"/>
</dbReference>
<evidence type="ECO:0000313" key="2">
    <source>
        <dbReference type="EMBL" id="GLS26020.1"/>
    </source>
</evidence>
<comment type="caution">
    <text evidence="2">The sequence shown here is derived from an EMBL/GenBank/DDBJ whole genome shotgun (WGS) entry which is preliminary data.</text>
</comment>
<dbReference type="AlphaFoldDB" id="A0AA37T9J3"/>
<evidence type="ECO:0000256" key="1">
    <source>
        <dbReference type="SAM" id="MobiDB-lite"/>
    </source>
</evidence>
<feature type="region of interest" description="Disordered" evidence="1">
    <location>
        <begin position="96"/>
        <end position="132"/>
    </location>
</feature>
<accession>A0AA37T9J3</accession>
<name>A0AA37T9J3_9GAMM</name>
<evidence type="ECO:0000313" key="3">
    <source>
        <dbReference type="Proteomes" id="UP001156870"/>
    </source>
</evidence>
<feature type="compositionally biased region" description="Polar residues" evidence="1">
    <location>
        <begin position="99"/>
        <end position="126"/>
    </location>
</feature>
<proteinExistence type="predicted"/>
<gene>
    <name evidence="2" type="ORF">GCM10007877_17350</name>
</gene>
<protein>
    <recommendedName>
        <fullName evidence="4">Competence protein ComFB</fullName>
    </recommendedName>
</protein>
<dbReference type="Proteomes" id="UP001156870">
    <property type="component" value="Unassembled WGS sequence"/>
</dbReference>
<organism evidence="2 3">
    <name type="scientific">Marinibactrum halimedae</name>
    <dbReference type="NCBI Taxonomy" id="1444977"/>
    <lineage>
        <taxon>Bacteria</taxon>
        <taxon>Pseudomonadati</taxon>
        <taxon>Pseudomonadota</taxon>
        <taxon>Gammaproteobacteria</taxon>
        <taxon>Cellvibrionales</taxon>
        <taxon>Cellvibrionaceae</taxon>
        <taxon>Marinibactrum</taxon>
    </lineage>
</organism>